<evidence type="ECO:0000256" key="5">
    <source>
        <dbReference type="ARBA" id="ARBA00022737"/>
    </source>
</evidence>
<evidence type="ECO:0000313" key="14">
    <source>
        <dbReference type="Proteomes" id="UP000245946"/>
    </source>
</evidence>
<gene>
    <name evidence="13" type="ORF">FA09DRAFT_342093</name>
</gene>
<dbReference type="Proteomes" id="UP000245946">
    <property type="component" value="Unassembled WGS sequence"/>
</dbReference>
<proteinExistence type="predicted"/>
<accession>A0A316ZJB1</accession>
<dbReference type="Gene3D" id="2.130.10.10">
    <property type="entry name" value="YVTN repeat-like/Quinoprotein amine dehydrogenase"/>
    <property type="match status" value="1"/>
</dbReference>
<evidence type="ECO:0000256" key="3">
    <source>
        <dbReference type="ARBA" id="ARBA00022574"/>
    </source>
</evidence>
<dbReference type="InterPro" id="IPR045260">
    <property type="entry name" value="Sec12-like"/>
</dbReference>
<dbReference type="SUPFAM" id="SSF50978">
    <property type="entry name" value="WD40 repeat-like"/>
    <property type="match status" value="1"/>
</dbReference>
<feature type="transmembrane region" description="Helical" evidence="12">
    <location>
        <begin position="400"/>
        <end position="418"/>
    </location>
</feature>
<dbReference type="Pfam" id="PF00400">
    <property type="entry name" value="WD40"/>
    <property type="match status" value="1"/>
</dbReference>
<dbReference type="SMART" id="SM00320">
    <property type="entry name" value="WD40"/>
    <property type="match status" value="4"/>
</dbReference>
<evidence type="ECO:0000313" key="13">
    <source>
        <dbReference type="EMBL" id="PWO01209.1"/>
    </source>
</evidence>
<keyword evidence="5" id="KW-0677">Repeat</keyword>
<dbReference type="InterPro" id="IPR036322">
    <property type="entry name" value="WD40_repeat_dom_sf"/>
</dbReference>
<dbReference type="AlphaFoldDB" id="A0A316ZJB1"/>
<evidence type="ECO:0000256" key="10">
    <source>
        <dbReference type="ARBA" id="ARBA00023136"/>
    </source>
</evidence>
<dbReference type="GO" id="GO:0015031">
    <property type="term" value="P:protein transport"/>
    <property type="evidence" value="ECO:0007669"/>
    <property type="project" value="UniProtKB-KW"/>
</dbReference>
<dbReference type="PANTHER" id="PTHR23284:SF0">
    <property type="entry name" value="PROLACTIN REGULATORY ELEMENT-BINDING PROTEIN"/>
    <property type="match status" value="1"/>
</dbReference>
<sequence>MSRAQHFSAPAGLPVYALTFLSEDVLAYAGGGGAGRSGVANAIRTVRVDRDKKTLEQLHELSLSRDEDAPMCLASEPKTRSIVCGINSPEARLKDGSNETLRLFQYDEPTSSEKESADEKKASDAVAVRFERAVSSLPISDAEEYQKVAVFSPNGALLAAASTRGQVALHRVPSLARAWAEPPAPPKSQDGAAQELFDADFSADSSQVVFASGRGIRVFATPADGAADSEDGDGPRLVQTIQNPALGGTSTCAFRAARFGRGKKMDGGTSDRLFTVVNAGQTPGAKGKQAKLRKAFITAWDADSWDLIETRHVSDRPVTVFDVSADGRKLAYGSSDLSIGVLDARTLRPIVKILDAHSFPPTALRFSPSGNVLVSASADNTIRVIDVPHKYLVEQSWSETLQLIFVAFLLVVIAAYMAHREILS</sequence>
<keyword evidence="6" id="KW-0256">Endoplasmic reticulum</keyword>
<feature type="repeat" description="WD" evidence="11">
    <location>
        <begin position="354"/>
        <end position="387"/>
    </location>
</feature>
<protein>
    <submittedName>
        <fullName evidence="13">YVTN repeat-like/Quino protein amine dehydrogenase</fullName>
    </submittedName>
</protein>
<dbReference type="GO" id="GO:0003400">
    <property type="term" value="P:regulation of COPII vesicle coating"/>
    <property type="evidence" value="ECO:0007669"/>
    <property type="project" value="TreeGrafter"/>
</dbReference>
<keyword evidence="10 12" id="KW-0472">Membrane</keyword>
<evidence type="ECO:0000256" key="6">
    <source>
        <dbReference type="ARBA" id="ARBA00022824"/>
    </source>
</evidence>
<keyword evidence="4 12" id="KW-0812">Transmembrane</keyword>
<dbReference type="GO" id="GO:0005789">
    <property type="term" value="C:endoplasmic reticulum membrane"/>
    <property type="evidence" value="ECO:0007669"/>
    <property type="project" value="UniProtKB-SubCell"/>
</dbReference>
<evidence type="ECO:0000256" key="8">
    <source>
        <dbReference type="ARBA" id="ARBA00022927"/>
    </source>
</evidence>
<feature type="non-terminal residue" evidence="13">
    <location>
        <position position="1"/>
    </location>
</feature>
<keyword evidence="14" id="KW-1185">Reference proteome</keyword>
<dbReference type="GO" id="GO:0005085">
    <property type="term" value="F:guanyl-nucleotide exchange factor activity"/>
    <property type="evidence" value="ECO:0007669"/>
    <property type="project" value="InterPro"/>
</dbReference>
<dbReference type="EMBL" id="KZ819283">
    <property type="protein sequence ID" value="PWO01209.1"/>
    <property type="molecule type" value="Genomic_DNA"/>
</dbReference>
<keyword evidence="3 11" id="KW-0853">WD repeat</keyword>
<keyword evidence="2" id="KW-0813">Transport</keyword>
<dbReference type="PROSITE" id="PS50082">
    <property type="entry name" value="WD_REPEATS_2"/>
    <property type="match status" value="1"/>
</dbReference>
<dbReference type="OrthoDB" id="2013972at2759"/>
<reference evidence="13 14" key="1">
    <citation type="journal article" date="2018" name="Mol. Biol. Evol.">
        <title>Broad Genomic Sampling Reveals a Smut Pathogenic Ancestry of the Fungal Clade Ustilaginomycotina.</title>
        <authorList>
            <person name="Kijpornyongpan T."/>
            <person name="Mondo S.J."/>
            <person name="Barry K."/>
            <person name="Sandor L."/>
            <person name="Lee J."/>
            <person name="Lipzen A."/>
            <person name="Pangilinan J."/>
            <person name="LaButti K."/>
            <person name="Hainaut M."/>
            <person name="Henrissat B."/>
            <person name="Grigoriev I.V."/>
            <person name="Spatafora J.W."/>
            <person name="Aime M.C."/>
        </authorList>
    </citation>
    <scope>NUCLEOTIDE SEQUENCE [LARGE SCALE GENOMIC DNA]</scope>
    <source>
        <strain evidence="13 14">MCA 4186</strain>
    </source>
</reference>
<keyword evidence="9 12" id="KW-1133">Transmembrane helix</keyword>
<evidence type="ECO:0000256" key="2">
    <source>
        <dbReference type="ARBA" id="ARBA00022448"/>
    </source>
</evidence>
<dbReference type="PROSITE" id="PS50294">
    <property type="entry name" value="WD_REPEATS_REGION"/>
    <property type="match status" value="1"/>
</dbReference>
<keyword evidence="8" id="KW-0653">Protein transport</keyword>
<dbReference type="GeneID" id="37272070"/>
<evidence type="ECO:0000256" key="4">
    <source>
        <dbReference type="ARBA" id="ARBA00022692"/>
    </source>
</evidence>
<dbReference type="GO" id="GO:0006888">
    <property type="term" value="P:endoplasmic reticulum to Golgi vesicle-mediated transport"/>
    <property type="evidence" value="ECO:0007669"/>
    <property type="project" value="TreeGrafter"/>
</dbReference>
<dbReference type="PANTHER" id="PTHR23284">
    <property type="entry name" value="PROLACTIN REGULATORY ELEMENT BINDING PROTEIN"/>
    <property type="match status" value="1"/>
</dbReference>
<dbReference type="InterPro" id="IPR001680">
    <property type="entry name" value="WD40_rpt"/>
</dbReference>
<dbReference type="STRING" id="58919.A0A316ZJB1"/>
<evidence type="ECO:0000256" key="7">
    <source>
        <dbReference type="ARBA" id="ARBA00022892"/>
    </source>
</evidence>
<evidence type="ECO:0000256" key="1">
    <source>
        <dbReference type="ARBA" id="ARBA00004648"/>
    </source>
</evidence>
<name>A0A316ZJB1_9BASI</name>
<evidence type="ECO:0000256" key="9">
    <source>
        <dbReference type="ARBA" id="ARBA00022989"/>
    </source>
</evidence>
<comment type="subcellular location">
    <subcellularLocation>
        <location evidence="1">Endoplasmic reticulum membrane</location>
        <topology evidence="1">Single-pass type II membrane protein</topology>
    </subcellularLocation>
</comment>
<evidence type="ECO:0000256" key="12">
    <source>
        <dbReference type="SAM" id="Phobius"/>
    </source>
</evidence>
<dbReference type="InterPro" id="IPR015943">
    <property type="entry name" value="WD40/YVTN_repeat-like_dom_sf"/>
</dbReference>
<organism evidence="13 14">
    <name type="scientific">Tilletiopsis washingtonensis</name>
    <dbReference type="NCBI Taxonomy" id="58919"/>
    <lineage>
        <taxon>Eukaryota</taxon>
        <taxon>Fungi</taxon>
        <taxon>Dikarya</taxon>
        <taxon>Basidiomycota</taxon>
        <taxon>Ustilaginomycotina</taxon>
        <taxon>Exobasidiomycetes</taxon>
        <taxon>Entylomatales</taxon>
        <taxon>Entylomatales incertae sedis</taxon>
        <taxon>Tilletiopsis</taxon>
    </lineage>
</organism>
<keyword evidence="7" id="KW-0931">ER-Golgi transport</keyword>
<dbReference type="RefSeq" id="XP_025601487.1">
    <property type="nucleotide sequence ID" value="XM_025744526.1"/>
</dbReference>
<evidence type="ECO:0000256" key="11">
    <source>
        <dbReference type="PROSITE-ProRule" id="PRU00221"/>
    </source>
</evidence>